<proteinExistence type="predicted"/>
<sequence length="333" mass="36000">MAGIFNVLIAMLAGLGAVTLCCIIYSMLRFLTLHLIIPSHPLQSYKRSGPEPTYALVTGSSAGIGLGVAQALVKEGFAIILLGHLAEELAEAKSGLQALRPGAVVRILVMNARTATPEEIKDAVQSIADLQLSILVNNVGGNPVRLPAFRPMATHSSEDIDAVINHNARFMARLTALTLPLLSRNSRPEDRSLILNMSSAAWVGIPWIIMYGATKAFNLGFSCGLARELKASPDTSHIDCLAIVPGEVRSQGNCEGVSDSEPRWDQFGQCIVDKADNAISRNQTHLHPWMMHDFQQKILAALPEGISTAALNDALGKKREAFNSAWERSQKME</sequence>
<organism evidence="4 5">
    <name type="scientific">Hyphodiscus hymeniophilus</name>
    <dbReference type="NCBI Taxonomy" id="353542"/>
    <lineage>
        <taxon>Eukaryota</taxon>
        <taxon>Fungi</taxon>
        <taxon>Dikarya</taxon>
        <taxon>Ascomycota</taxon>
        <taxon>Pezizomycotina</taxon>
        <taxon>Leotiomycetes</taxon>
        <taxon>Helotiales</taxon>
        <taxon>Hyphodiscaceae</taxon>
        <taxon>Hyphodiscus</taxon>
    </lineage>
</organism>
<name>A0A9P6SNI9_9HELO</name>
<dbReference type="EMBL" id="VNKQ01000016">
    <property type="protein sequence ID" value="KAG0646180.1"/>
    <property type="molecule type" value="Genomic_DNA"/>
</dbReference>
<dbReference type="InterPro" id="IPR002347">
    <property type="entry name" value="SDR_fam"/>
</dbReference>
<keyword evidence="1" id="KW-0521">NADP</keyword>
<protein>
    <submittedName>
        <fullName evidence="4">Short-chain type dehydrogenase reductase y4eK</fullName>
    </submittedName>
</protein>
<keyword evidence="2" id="KW-0560">Oxidoreductase</keyword>
<evidence type="ECO:0000256" key="1">
    <source>
        <dbReference type="ARBA" id="ARBA00022857"/>
    </source>
</evidence>
<dbReference type="Proteomes" id="UP000785200">
    <property type="component" value="Unassembled WGS sequence"/>
</dbReference>
<dbReference type="Pfam" id="PF00106">
    <property type="entry name" value="adh_short"/>
    <property type="match status" value="1"/>
</dbReference>
<dbReference type="PANTHER" id="PTHR43086:SF2">
    <property type="entry name" value="HYDROXYSTEROID DEHYDROGENASE-LIKE PROTEIN 1"/>
    <property type="match status" value="1"/>
</dbReference>
<dbReference type="AlphaFoldDB" id="A0A9P6SNI9"/>
<feature type="transmembrane region" description="Helical" evidence="3">
    <location>
        <begin position="6"/>
        <end position="28"/>
    </location>
</feature>
<dbReference type="GO" id="GO:0030497">
    <property type="term" value="P:fatty acid elongation"/>
    <property type="evidence" value="ECO:0007669"/>
    <property type="project" value="TreeGrafter"/>
</dbReference>
<dbReference type="InterPro" id="IPR036291">
    <property type="entry name" value="NAD(P)-bd_dom_sf"/>
</dbReference>
<accession>A0A9P6SNI9</accession>
<dbReference type="PRINTS" id="PR00081">
    <property type="entry name" value="GDHRDH"/>
</dbReference>
<dbReference type="GO" id="GO:0005783">
    <property type="term" value="C:endoplasmic reticulum"/>
    <property type="evidence" value="ECO:0007669"/>
    <property type="project" value="TreeGrafter"/>
</dbReference>
<evidence type="ECO:0000256" key="2">
    <source>
        <dbReference type="ARBA" id="ARBA00023002"/>
    </source>
</evidence>
<evidence type="ECO:0000313" key="5">
    <source>
        <dbReference type="Proteomes" id="UP000785200"/>
    </source>
</evidence>
<keyword evidence="3" id="KW-0472">Membrane</keyword>
<dbReference type="CDD" id="cd05233">
    <property type="entry name" value="SDR_c"/>
    <property type="match status" value="1"/>
</dbReference>
<evidence type="ECO:0000313" key="4">
    <source>
        <dbReference type="EMBL" id="KAG0646180.1"/>
    </source>
</evidence>
<keyword evidence="5" id="KW-1185">Reference proteome</keyword>
<dbReference type="GO" id="GO:0016491">
    <property type="term" value="F:oxidoreductase activity"/>
    <property type="evidence" value="ECO:0007669"/>
    <property type="project" value="UniProtKB-KW"/>
</dbReference>
<dbReference type="PANTHER" id="PTHR43086">
    <property type="entry name" value="VERY-LONG-CHAIN 3-OXOOACYL-COA REDUCTASE"/>
    <property type="match status" value="1"/>
</dbReference>
<comment type="caution">
    <text evidence="4">The sequence shown here is derived from an EMBL/GenBank/DDBJ whole genome shotgun (WGS) entry which is preliminary data.</text>
</comment>
<keyword evidence="3" id="KW-1133">Transmembrane helix</keyword>
<reference evidence="4" key="1">
    <citation type="submission" date="2019-07" db="EMBL/GenBank/DDBJ databases">
        <title>Hyphodiscus hymeniophilus genome sequencing and assembly.</title>
        <authorList>
            <person name="Kramer G."/>
            <person name="Nodwell J."/>
        </authorList>
    </citation>
    <scope>NUCLEOTIDE SEQUENCE</scope>
    <source>
        <strain evidence="4">ATCC 34498</strain>
    </source>
</reference>
<dbReference type="Gene3D" id="3.40.50.720">
    <property type="entry name" value="NAD(P)-binding Rossmann-like Domain"/>
    <property type="match status" value="1"/>
</dbReference>
<evidence type="ECO:0000256" key="3">
    <source>
        <dbReference type="SAM" id="Phobius"/>
    </source>
</evidence>
<gene>
    <name evidence="4" type="ORF">D0Z07_8108</name>
</gene>
<dbReference type="OrthoDB" id="47007at2759"/>
<keyword evidence="3" id="KW-0812">Transmembrane</keyword>
<dbReference type="SUPFAM" id="SSF51735">
    <property type="entry name" value="NAD(P)-binding Rossmann-fold domains"/>
    <property type="match status" value="1"/>
</dbReference>